<dbReference type="PATRIC" id="fig|28037.99.peg.1448"/>
<feature type="transmembrane region" description="Helical" evidence="5">
    <location>
        <begin position="79"/>
        <end position="97"/>
    </location>
</feature>
<feature type="transmembrane region" description="Helical" evidence="5">
    <location>
        <begin position="117"/>
        <end position="143"/>
    </location>
</feature>
<keyword evidence="3 5" id="KW-1133">Transmembrane helix</keyword>
<evidence type="ECO:0000256" key="4">
    <source>
        <dbReference type="ARBA" id="ARBA00023136"/>
    </source>
</evidence>
<comment type="subcellular location">
    <subcellularLocation>
        <location evidence="1">Membrane</location>
        <topology evidence="1">Multi-pass membrane protein</topology>
    </subcellularLocation>
</comment>
<dbReference type="PANTHER" id="PTHR37306">
    <property type="entry name" value="COLICIN V PRODUCTION PROTEIN"/>
    <property type="match status" value="1"/>
</dbReference>
<evidence type="ECO:0000256" key="5">
    <source>
        <dbReference type="SAM" id="Phobius"/>
    </source>
</evidence>
<keyword evidence="2 5" id="KW-0812">Transmembrane</keyword>
<dbReference type="Pfam" id="PF02674">
    <property type="entry name" value="Colicin_V"/>
    <property type="match status" value="1"/>
</dbReference>
<sequence>MISLFLLLVLAWGFYIGYRRGLLLQVYYLISAMASAFVAGQFYKGLGEQFHLLLPYANPQEGQGTFFFPSDQLFQLDKVFYAGIGYLLVFGIVYSIGRLLGLLLHLLPSKKLGGKLFQVSAGILSMLVTLFVLQMALTILATIPMAAIQNPLEKSIVAKHIIQSIPVTTSWLKQIWMTNLIG</sequence>
<proteinExistence type="predicted"/>
<dbReference type="GO" id="GO:0009403">
    <property type="term" value="P:toxin biosynthetic process"/>
    <property type="evidence" value="ECO:0007669"/>
    <property type="project" value="InterPro"/>
</dbReference>
<evidence type="ECO:0000313" key="7">
    <source>
        <dbReference type="Proteomes" id="UP000028093"/>
    </source>
</evidence>
<dbReference type="RefSeq" id="WP_033682271.1">
    <property type="nucleotide sequence ID" value="NZ_JPFT01000007.1"/>
</dbReference>
<evidence type="ECO:0000256" key="1">
    <source>
        <dbReference type="ARBA" id="ARBA00004141"/>
    </source>
</evidence>
<keyword evidence="4 5" id="KW-0472">Membrane</keyword>
<organism evidence="6 7">
    <name type="scientific">Streptococcus mitis</name>
    <dbReference type="NCBI Taxonomy" id="28037"/>
    <lineage>
        <taxon>Bacteria</taxon>
        <taxon>Bacillati</taxon>
        <taxon>Bacillota</taxon>
        <taxon>Bacilli</taxon>
        <taxon>Lactobacillales</taxon>
        <taxon>Streptococcaceae</taxon>
        <taxon>Streptococcus</taxon>
        <taxon>Streptococcus mitis group</taxon>
    </lineage>
</organism>
<reference evidence="6 7" key="1">
    <citation type="submission" date="2014-05" db="EMBL/GenBank/DDBJ databases">
        <authorList>
            <person name="Daugherty S.C."/>
            <person name="Tallon L.J."/>
            <person name="Sadzewicz L."/>
            <person name="Kilian M."/>
            <person name="Tettelin H."/>
        </authorList>
    </citation>
    <scope>NUCLEOTIDE SEQUENCE [LARGE SCALE GENOMIC DNA]</scope>
    <source>
        <strain evidence="6 7">SK1126</strain>
    </source>
</reference>
<feature type="transmembrane region" description="Helical" evidence="5">
    <location>
        <begin position="23"/>
        <end position="43"/>
    </location>
</feature>
<dbReference type="PANTHER" id="PTHR37306:SF1">
    <property type="entry name" value="COLICIN V PRODUCTION PROTEIN"/>
    <property type="match status" value="1"/>
</dbReference>
<accession>A0A081PNL6</accession>
<dbReference type="AlphaFoldDB" id="A0A081PNL6"/>
<dbReference type="EMBL" id="JPFT01000007">
    <property type="protein sequence ID" value="KEQ32289.1"/>
    <property type="molecule type" value="Genomic_DNA"/>
</dbReference>
<dbReference type="GO" id="GO:0016020">
    <property type="term" value="C:membrane"/>
    <property type="evidence" value="ECO:0007669"/>
    <property type="project" value="UniProtKB-SubCell"/>
</dbReference>
<evidence type="ECO:0000313" key="6">
    <source>
        <dbReference type="EMBL" id="KEQ32289.1"/>
    </source>
</evidence>
<evidence type="ECO:0000256" key="2">
    <source>
        <dbReference type="ARBA" id="ARBA00022692"/>
    </source>
</evidence>
<comment type="caution">
    <text evidence="6">The sequence shown here is derived from an EMBL/GenBank/DDBJ whole genome shotgun (WGS) entry which is preliminary data.</text>
</comment>
<protein>
    <submittedName>
        <fullName evidence="6">Colicin V production family protein</fullName>
    </submittedName>
</protein>
<dbReference type="InterPro" id="IPR003825">
    <property type="entry name" value="Colicin-V_CvpA"/>
</dbReference>
<gene>
    <name evidence="6" type="ORF">SK1126_1536</name>
</gene>
<evidence type="ECO:0000256" key="3">
    <source>
        <dbReference type="ARBA" id="ARBA00022989"/>
    </source>
</evidence>
<name>A0A081PNL6_STRMT</name>
<dbReference type="Proteomes" id="UP000028093">
    <property type="component" value="Unassembled WGS sequence"/>
</dbReference>